<dbReference type="RefSeq" id="WP_166189142.1">
    <property type="nucleotide sequence ID" value="NZ_CP049811.1"/>
</dbReference>
<evidence type="ECO:0000313" key="3">
    <source>
        <dbReference type="Proteomes" id="UP000500791"/>
    </source>
</evidence>
<dbReference type="AlphaFoldDB" id="A0A6G7VJB3"/>
<reference evidence="2 3" key="1">
    <citation type="submission" date="2020-03" db="EMBL/GenBank/DDBJ databases">
        <title>Complete genome sequence of Monaibacterium sp. ALG8 with diverse plasmids.</title>
        <authorList>
            <person name="Sun C."/>
        </authorList>
    </citation>
    <scope>NUCLEOTIDE SEQUENCE [LARGE SCALE GENOMIC DNA]</scope>
    <source>
        <strain evidence="2 3">ALG8</strain>
    </source>
</reference>
<gene>
    <name evidence="2" type="ORF">G8E03_04545</name>
</gene>
<protein>
    <submittedName>
        <fullName evidence="2">DUF4112 domain-containing protein</fullName>
    </submittedName>
</protein>
<keyword evidence="1" id="KW-0472">Membrane</keyword>
<dbReference type="EMBL" id="CP049811">
    <property type="protein sequence ID" value="QIK40094.1"/>
    <property type="molecule type" value="Genomic_DNA"/>
</dbReference>
<keyword evidence="1" id="KW-0812">Transmembrane</keyword>
<evidence type="ECO:0000256" key="1">
    <source>
        <dbReference type="SAM" id="Phobius"/>
    </source>
</evidence>
<accession>A0A6G7VJB3</accession>
<dbReference type="PANTHER" id="PTHR35519:SF2">
    <property type="entry name" value="PH DOMAIN PROTEIN"/>
    <property type="match status" value="1"/>
</dbReference>
<dbReference type="KEGG" id="mon:G8E03_04545"/>
<proteinExistence type="predicted"/>
<keyword evidence="1" id="KW-1133">Transmembrane helix</keyword>
<keyword evidence="3" id="KW-1185">Reference proteome</keyword>
<dbReference type="Pfam" id="PF13430">
    <property type="entry name" value="DUF4112"/>
    <property type="match status" value="1"/>
</dbReference>
<organism evidence="2 3">
    <name type="scientific">Pontivivens nitratireducens</name>
    <dbReference type="NCBI Taxonomy" id="2758038"/>
    <lineage>
        <taxon>Bacteria</taxon>
        <taxon>Pseudomonadati</taxon>
        <taxon>Pseudomonadota</taxon>
        <taxon>Alphaproteobacteria</taxon>
        <taxon>Rhodobacterales</taxon>
        <taxon>Paracoccaceae</taxon>
        <taxon>Pontivivens</taxon>
    </lineage>
</organism>
<dbReference type="PANTHER" id="PTHR35519">
    <property type="entry name" value="MEMBRANE PROTEINS"/>
    <property type="match status" value="1"/>
</dbReference>
<name>A0A6G7VJB3_9RHOB</name>
<evidence type="ECO:0000313" key="2">
    <source>
        <dbReference type="EMBL" id="QIK40094.1"/>
    </source>
</evidence>
<dbReference type="Proteomes" id="UP000500791">
    <property type="component" value="Chromosome"/>
</dbReference>
<dbReference type="InterPro" id="IPR025187">
    <property type="entry name" value="DUF4112"/>
</dbReference>
<feature type="transmembrane region" description="Helical" evidence="1">
    <location>
        <begin position="37"/>
        <end position="59"/>
    </location>
</feature>
<sequence>MSGVDQARRLRRIETLARTLDSKFRIPGTGIRFGWDGILSILPVAGDTVAAGLSAYLIYEAYKGGARKRTLTKMGTNAGVDWLFGSIPVVGTIFDVAYKANTRNLKLLQEELARQAPPQA</sequence>